<dbReference type="Pfam" id="PF07679">
    <property type="entry name" value="I-set"/>
    <property type="match status" value="2"/>
</dbReference>
<evidence type="ECO:0000256" key="10">
    <source>
        <dbReference type="SAM" id="Phobius"/>
    </source>
</evidence>
<evidence type="ECO:0000256" key="3">
    <source>
        <dbReference type="ARBA" id="ARBA00022692"/>
    </source>
</evidence>
<dbReference type="SMART" id="SM00409">
    <property type="entry name" value="IG"/>
    <property type="match status" value="4"/>
</dbReference>
<dbReference type="InterPro" id="IPR013783">
    <property type="entry name" value="Ig-like_fold"/>
</dbReference>
<feature type="domain" description="Ig-like" evidence="11">
    <location>
        <begin position="304"/>
        <end position="389"/>
    </location>
</feature>
<keyword evidence="8" id="KW-0325">Glycoprotein</keyword>
<evidence type="ECO:0000313" key="14">
    <source>
        <dbReference type="Proteomes" id="UP000015102"/>
    </source>
</evidence>
<feature type="domain" description="Fibronectin type-III" evidence="12">
    <location>
        <begin position="912"/>
        <end position="1016"/>
    </location>
</feature>
<evidence type="ECO:0008006" key="15">
    <source>
        <dbReference type="Google" id="ProtNLM"/>
    </source>
</evidence>
<feature type="transmembrane region" description="Helical" evidence="10">
    <location>
        <begin position="1017"/>
        <end position="1038"/>
    </location>
</feature>
<keyword evidence="4" id="KW-0677">Repeat</keyword>
<feature type="domain" description="Ig-like" evidence="11">
    <location>
        <begin position="5"/>
        <end position="104"/>
    </location>
</feature>
<dbReference type="SUPFAM" id="SSF48726">
    <property type="entry name" value="Immunoglobulin"/>
    <property type="match status" value="4"/>
</dbReference>
<reference evidence="14" key="1">
    <citation type="submission" date="2013-02" db="EMBL/GenBank/DDBJ databases">
        <authorList>
            <person name="Hughes D."/>
        </authorList>
    </citation>
    <scope>NUCLEOTIDE SEQUENCE</scope>
    <source>
        <strain>Durham</strain>
        <strain evidence="14">NC isolate 2 -- Noor lab</strain>
    </source>
</reference>
<feature type="domain" description="Ig-like" evidence="11">
    <location>
        <begin position="109"/>
        <end position="199"/>
    </location>
</feature>
<sequence length="1262" mass="140945">MDEVLEFTIEPSDVTVQEGQSVLLPCEGKTNANKGLNPSQPWIRWRGPDGQDLGIVGDTFRAKLPNGSLYISSVEANRGLTGSYQCLITVDGIGTIISRPAVVSIDVLPEINQDFVEIYVLPNQTAFFRCLTGHIPKSLKFQVNWLKDDRPLIVDKMRMVILPNGGLEIDDVNPNDRGSYQCNITTGNSYKLSSKTNLNLKKAVVGESEKFIAPTFLVGPQPQTVREGDTLTLECVANGMPKPQIEWLSMEKKSILNSRFIRLGTGSLQIQPAEDSDSGNYQCRASNAVDSLDAQATVQVHVPPRFIKSPSDKTAFEKDELEFECAIVGHPKPTIKWLKNGDVINPNDYMHLVGGHNLRILGLLRSDAGMFQCIGVNSVGSIQEAAHLKVIQYNKSKKLPSKLLPKKFKNFSSSSMRTKALDNTRQIQKSFLDSLKSNLIAQNVKGTLVTVSWDEPEKFKQKALYDIHSYSVFYKPLDSEREQQIRTKTDQEMQINVPFLRPGKTYEIRVVANTEFGPSESSEIIRVTTSNQGITVGAPRDLVGYVQSHKDILLKWEPSSGVSKYRIYYNEDDSMPTLYTDSNRADVLLTDLRPNAEYTIYVVPITPNGEGDPSREIKLKTFSTVPSEPPSNIKLEPTSSTSITIHWEPPSREPQMAKLRDTKSGNIQHYELDNLSKASEYQIKIAALTVNGTGPFSEWMKAETFAMDLDESQVPGKPNWVSVRPENGRIYLQWTPPEQKEIKVRNYVIGWGIGIPDEHTFVLPEYNHNYELKNLEPNTDYVISLRARNIKGEGQPIYDNVKSKGEEALEPLNVPVGVSTTTMSSTSIVVIWIDTDPTKARYLDNRLYMVRYNQLGSTRFKYHNASDTNAMITELKPSTTYEFAVKVVRGRQESDWSMSATNTTFPNVQISPPRDLQIHQNDTMNSLNQVFLTWTPPPKGQIIGYNVFYTNDATKRDKDWQIETITMPRAVGLGPFSTLLPFTTGSGVISTEQSVNSVKEEAPYSGPNDAFNDKINLIIIISGSLAGVLILTFVALFFMCGKKEPPTTPEHLKKNSYEKNPSVPKPPDLWIHHDQMELKGIDTLPQSDGPEVMTVCSSSDQTSLVGTMTLPRPGPTMVHEHYETAMPPNISNSLDNRSYGPGYLIGSVNSTIDRSQYARAQYSIPNKNHIQQRDNALSQQSLTHSHNNSLMQTPEHPYGSYNPSMPYNVAVAADIRGQQLMSFGMAGNSTASTPIITCPTKVTLRPHNNLHIRNHHLVPRIA</sequence>
<dbReference type="SMART" id="SM00060">
    <property type="entry name" value="FN3"/>
    <property type="match status" value="6"/>
</dbReference>
<dbReference type="Pfam" id="PF13927">
    <property type="entry name" value="Ig_3"/>
    <property type="match status" value="1"/>
</dbReference>
<feature type="domain" description="Fibronectin type-III" evidence="12">
    <location>
        <begin position="435"/>
        <end position="532"/>
    </location>
</feature>
<dbReference type="Proteomes" id="UP000015102">
    <property type="component" value="Unassembled WGS sequence"/>
</dbReference>
<feature type="domain" description="Fibronectin type-III" evidence="12">
    <location>
        <begin position="714"/>
        <end position="807"/>
    </location>
</feature>
<dbReference type="PANTHER" id="PTHR44170:SF54">
    <property type="entry name" value="FI24025P1"/>
    <property type="match status" value="1"/>
</dbReference>
<dbReference type="Gene3D" id="2.60.40.10">
    <property type="entry name" value="Immunoglobulins"/>
    <property type="match status" value="10"/>
</dbReference>
<dbReference type="InterPro" id="IPR010560">
    <property type="entry name" value="Neogenin_C"/>
</dbReference>
<dbReference type="HOGENOM" id="CLU_004256_2_0_1"/>
<keyword evidence="5 10" id="KW-1133">Transmembrane helix</keyword>
<dbReference type="GO" id="GO:0030154">
    <property type="term" value="P:cell differentiation"/>
    <property type="evidence" value="ECO:0007669"/>
    <property type="project" value="UniProtKB-ARBA"/>
</dbReference>
<dbReference type="EnsemblMetazoa" id="MESCA002579-RA">
    <property type="protein sequence ID" value="MESCA002579-PA"/>
    <property type="gene ID" value="MESCA002579"/>
</dbReference>
<accession>T1GGQ4</accession>
<dbReference type="EMBL" id="CAQQ02196193">
    <property type="status" value="NOT_ANNOTATED_CDS"/>
    <property type="molecule type" value="Genomic_DNA"/>
</dbReference>
<evidence type="ECO:0000256" key="9">
    <source>
        <dbReference type="ARBA" id="ARBA00023319"/>
    </source>
</evidence>
<dbReference type="InterPro" id="IPR003599">
    <property type="entry name" value="Ig_sub"/>
</dbReference>
<dbReference type="SMART" id="SM00408">
    <property type="entry name" value="IGc2"/>
    <property type="match status" value="3"/>
</dbReference>
<evidence type="ECO:0000259" key="11">
    <source>
        <dbReference type="PROSITE" id="PS50835"/>
    </source>
</evidence>
<dbReference type="EMBL" id="CAQQ02196194">
    <property type="status" value="NOT_ANNOTATED_CDS"/>
    <property type="molecule type" value="Genomic_DNA"/>
</dbReference>
<dbReference type="SUPFAM" id="SSF49265">
    <property type="entry name" value="Fibronectin type III"/>
    <property type="match status" value="4"/>
</dbReference>
<dbReference type="GO" id="GO:0009653">
    <property type="term" value="P:anatomical structure morphogenesis"/>
    <property type="evidence" value="ECO:0007669"/>
    <property type="project" value="UniProtKB-ARBA"/>
</dbReference>
<organism evidence="13 14">
    <name type="scientific">Megaselia scalaris</name>
    <name type="common">Humpbacked fly</name>
    <name type="synonym">Phora scalaris</name>
    <dbReference type="NCBI Taxonomy" id="36166"/>
    <lineage>
        <taxon>Eukaryota</taxon>
        <taxon>Metazoa</taxon>
        <taxon>Ecdysozoa</taxon>
        <taxon>Arthropoda</taxon>
        <taxon>Hexapoda</taxon>
        <taxon>Insecta</taxon>
        <taxon>Pterygota</taxon>
        <taxon>Neoptera</taxon>
        <taxon>Endopterygota</taxon>
        <taxon>Diptera</taxon>
        <taxon>Brachycera</taxon>
        <taxon>Muscomorpha</taxon>
        <taxon>Platypezoidea</taxon>
        <taxon>Phoridae</taxon>
        <taxon>Megaseliini</taxon>
        <taxon>Megaselia</taxon>
    </lineage>
</organism>
<feature type="domain" description="Fibronectin type-III" evidence="12">
    <location>
        <begin position="629"/>
        <end position="707"/>
    </location>
</feature>
<dbReference type="PROSITE" id="PS50835">
    <property type="entry name" value="IG_LIKE"/>
    <property type="match status" value="4"/>
</dbReference>
<evidence type="ECO:0000313" key="13">
    <source>
        <dbReference type="EnsemblMetazoa" id="MESCA002579-PA"/>
    </source>
</evidence>
<dbReference type="InterPro" id="IPR013098">
    <property type="entry name" value="Ig_I-set"/>
</dbReference>
<keyword evidence="9" id="KW-0393">Immunoglobulin domain</keyword>
<feature type="domain" description="Fibronectin type-III" evidence="12">
    <location>
        <begin position="538"/>
        <end position="627"/>
    </location>
</feature>
<dbReference type="EMBL" id="CAQQ02196195">
    <property type="status" value="NOT_ANNOTATED_CDS"/>
    <property type="molecule type" value="Genomic_DNA"/>
</dbReference>
<dbReference type="InterPro" id="IPR036179">
    <property type="entry name" value="Ig-like_dom_sf"/>
</dbReference>
<dbReference type="InterPro" id="IPR007110">
    <property type="entry name" value="Ig-like_dom"/>
</dbReference>
<dbReference type="InterPro" id="IPR003961">
    <property type="entry name" value="FN3_dom"/>
</dbReference>
<dbReference type="OMA" id="ECMEMRE"/>
<evidence type="ECO:0000256" key="7">
    <source>
        <dbReference type="ARBA" id="ARBA00023157"/>
    </source>
</evidence>
<dbReference type="Pfam" id="PF00041">
    <property type="entry name" value="fn3"/>
    <property type="match status" value="5"/>
</dbReference>
<keyword evidence="6 10" id="KW-0472">Membrane</keyword>
<name>T1GGQ4_MEGSC</name>
<dbReference type="InterPro" id="IPR036116">
    <property type="entry name" value="FN3_sf"/>
</dbReference>
<keyword evidence="7" id="KW-1015">Disulfide bond</keyword>
<dbReference type="EMBL" id="CAQQ02196192">
    <property type="status" value="NOT_ANNOTATED_CDS"/>
    <property type="molecule type" value="Genomic_DNA"/>
</dbReference>
<dbReference type="GO" id="GO:0016020">
    <property type="term" value="C:membrane"/>
    <property type="evidence" value="ECO:0007669"/>
    <property type="project" value="UniProtKB-SubCell"/>
</dbReference>
<evidence type="ECO:0000256" key="1">
    <source>
        <dbReference type="ARBA" id="ARBA00004479"/>
    </source>
</evidence>
<dbReference type="FunFam" id="2.60.40.10:FF:000004">
    <property type="entry name" value="DCC isoform 1"/>
    <property type="match status" value="1"/>
</dbReference>
<keyword evidence="14" id="KW-1185">Reference proteome</keyword>
<dbReference type="STRING" id="36166.T1GGQ4"/>
<dbReference type="AlphaFoldDB" id="T1GGQ4"/>
<keyword evidence="3 10" id="KW-0812">Transmembrane</keyword>
<reference evidence="13" key="2">
    <citation type="submission" date="2015-06" db="UniProtKB">
        <authorList>
            <consortium name="EnsemblMetazoa"/>
        </authorList>
    </citation>
    <scope>IDENTIFICATION</scope>
</reference>
<evidence type="ECO:0000259" key="12">
    <source>
        <dbReference type="PROSITE" id="PS50853"/>
    </source>
</evidence>
<dbReference type="FunFam" id="2.60.40.10:FF:000032">
    <property type="entry name" value="palladin isoform X1"/>
    <property type="match status" value="1"/>
</dbReference>
<evidence type="ECO:0000256" key="4">
    <source>
        <dbReference type="ARBA" id="ARBA00022737"/>
    </source>
</evidence>
<feature type="domain" description="Ig-like" evidence="11">
    <location>
        <begin position="214"/>
        <end position="299"/>
    </location>
</feature>
<feature type="domain" description="Fibronectin type-III" evidence="12">
    <location>
        <begin position="814"/>
        <end position="907"/>
    </location>
</feature>
<dbReference type="GO" id="GO:0098609">
    <property type="term" value="P:cell-cell adhesion"/>
    <property type="evidence" value="ECO:0007669"/>
    <property type="project" value="TreeGrafter"/>
</dbReference>
<dbReference type="Pfam" id="PF06583">
    <property type="entry name" value="Neogenin_C"/>
    <property type="match status" value="1"/>
</dbReference>
<comment type="subcellular location">
    <subcellularLocation>
        <location evidence="1">Membrane</location>
        <topology evidence="1">Single-pass type I membrane protein</topology>
    </subcellularLocation>
</comment>
<evidence type="ECO:0000256" key="2">
    <source>
        <dbReference type="ARBA" id="ARBA00009588"/>
    </source>
</evidence>
<evidence type="ECO:0000256" key="5">
    <source>
        <dbReference type="ARBA" id="ARBA00022989"/>
    </source>
</evidence>
<comment type="similarity">
    <text evidence="2">Belongs to the immunoglobulin superfamily. DCC family.</text>
</comment>
<proteinExistence type="inferred from homology"/>
<dbReference type="PANTHER" id="PTHR44170">
    <property type="entry name" value="PROTEIN SIDEKICK"/>
    <property type="match status" value="1"/>
</dbReference>
<evidence type="ECO:0000256" key="6">
    <source>
        <dbReference type="ARBA" id="ARBA00023136"/>
    </source>
</evidence>
<dbReference type="CDD" id="cd00063">
    <property type="entry name" value="FN3"/>
    <property type="match status" value="6"/>
</dbReference>
<dbReference type="PROSITE" id="PS50853">
    <property type="entry name" value="FN3"/>
    <property type="match status" value="6"/>
</dbReference>
<protein>
    <recommendedName>
        <fullName evidence="15">Neogenin</fullName>
    </recommendedName>
</protein>
<evidence type="ECO:0000256" key="8">
    <source>
        <dbReference type="ARBA" id="ARBA00023180"/>
    </source>
</evidence>
<dbReference type="InterPro" id="IPR003598">
    <property type="entry name" value="Ig_sub2"/>
</dbReference>